<name>A0ABU0IHU9_9HYPH</name>
<protein>
    <recommendedName>
        <fullName evidence="4">DUF3429 domain-containing protein</fullName>
    </recommendedName>
</protein>
<evidence type="ECO:0000256" key="1">
    <source>
        <dbReference type="SAM" id="Phobius"/>
    </source>
</evidence>
<evidence type="ECO:0000313" key="2">
    <source>
        <dbReference type="EMBL" id="MDQ0457834.1"/>
    </source>
</evidence>
<dbReference type="Proteomes" id="UP001235269">
    <property type="component" value="Unassembled WGS sequence"/>
</dbReference>
<keyword evidence="1" id="KW-0472">Membrane</keyword>
<reference evidence="2 3" key="1">
    <citation type="submission" date="2023-07" db="EMBL/GenBank/DDBJ databases">
        <title>Genomic Encyclopedia of Type Strains, Phase IV (KMG-IV): sequencing the most valuable type-strain genomes for metagenomic binning, comparative biology and taxonomic classification.</title>
        <authorList>
            <person name="Goeker M."/>
        </authorList>
    </citation>
    <scope>NUCLEOTIDE SEQUENCE [LARGE SCALE GENOMIC DNA]</scope>
    <source>
        <strain evidence="2 3">DSM 100301</strain>
    </source>
</reference>
<dbReference type="EMBL" id="JAUSWH010000018">
    <property type="protein sequence ID" value="MDQ0457834.1"/>
    <property type="molecule type" value="Genomic_DNA"/>
</dbReference>
<sequence length="140" mass="15343">MPIRKLTQGLTFAGALPFYLALLPVLDHDVRLKAFLTYGAIIAAFMAGTLWGLVQQISSDALKQRLLLVSNGVALAIWGSLLIESTGLALALQLLGFLVLLAEERGLARQGSEPQWYWIMRRRITALVSAAYVLAFLFLA</sequence>
<dbReference type="Pfam" id="PF11911">
    <property type="entry name" value="DUF3429"/>
    <property type="match status" value="1"/>
</dbReference>
<feature type="transmembrane region" description="Helical" evidence="1">
    <location>
        <begin position="6"/>
        <end position="23"/>
    </location>
</feature>
<dbReference type="InterPro" id="IPR021836">
    <property type="entry name" value="DUF3429"/>
</dbReference>
<comment type="caution">
    <text evidence="2">The sequence shown here is derived from an EMBL/GenBank/DDBJ whole genome shotgun (WGS) entry which is preliminary data.</text>
</comment>
<keyword evidence="1" id="KW-0812">Transmembrane</keyword>
<dbReference type="RefSeq" id="WP_307159935.1">
    <property type="nucleotide sequence ID" value="NZ_JAUSWH010000018.1"/>
</dbReference>
<feature type="transmembrane region" description="Helical" evidence="1">
    <location>
        <begin position="74"/>
        <end position="102"/>
    </location>
</feature>
<keyword evidence="1" id="KW-1133">Transmembrane helix</keyword>
<keyword evidence="3" id="KW-1185">Reference proteome</keyword>
<evidence type="ECO:0008006" key="4">
    <source>
        <dbReference type="Google" id="ProtNLM"/>
    </source>
</evidence>
<organism evidence="2 3">
    <name type="scientific">Rhizobium paknamense</name>
    <dbReference type="NCBI Taxonomy" id="1206817"/>
    <lineage>
        <taxon>Bacteria</taxon>
        <taxon>Pseudomonadati</taxon>
        <taxon>Pseudomonadota</taxon>
        <taxon>Alphaproteobacteria</taxon>
        <taxon>Hyphomicrobiales</taxon>
        <taxon>Rhizobiaceae</taxon>
        <taxon>Rhizobium/Agrobacterium group</taxon>
        <taxon>Rhizobium</taxon>
    </lineage>
</organism>
<accession>A0ABU0IHU9</accession>
<evidence type="ECO:0000313" key="3">
    <source>
        <dbReference type="Proteomes" id="UP001235269"/>
    </source>
</evidence>
<feature type="transmembrane region" description="Helical" evidence="1">
    <location>
        <begin position="123"/>
        <end position="139"/>
    </location>
</feature>
<feature type="transmembrane region" description="Helical" evidence="1">
    <location>
        <begin position="35"/>
        <end position="54"/>
    </location>
</feature>
<proteinExistence type="predicted"/>
<gene>
    <name evidence="2" type="ORF">QO005_004192</name>
</gene>